<dbReference type="Gene3D" id="3.10.20.90">
    <property type="entry name" value="Phosphatidylinositol 3-kinase Catalytic Subunit, Chain A, domain 1"/>
    <property type="match status" value="1"/>
</dbReference>
<feature type="domain" description="PB1" evidence="2">
    <location>
        <begin position="60"/>
        <end position="148"/>
    </location>
</feature>
<gene>
    <name evidence="3" type="ORF">QN277_015014</name>
</gene>
<dbReference type="InterPro" id="IPR053198">
    <property type="entry name" value="Gynoecium_Dev_Regulator"/>
</dbReference>
<feature type="region of interest" description="Disordered" evidence="1">
    <location>
        <begin position="214"/>
        <end position="303"/>
    </location>
</feature>
<proteinExistence type="predicted"/>
<keyword evidence="4" id="KW-1185">Reference proteome</keyword>
<feature type="compositionally biased region" description="Low complexity" evidence="1">
    <location>
        <begin position="269"/>
        <end position="280"/>
    </location>
</feature>
<feature type="compositionally biased region" description="Basic and acidic residues" evidence="1">
    <location>
        <begin position="281"/>
        <end position="297"/>
    </location>
</feature>
<dbReference type="CDD" id="cd06410">
    <property type="entry name" value="PB1_UP2"/>
    <property type="match status" value="1"/>
</dbReference>
<comment type="caution">
    <text evidence="3">The sequence shown here is derived from an EMBL/GenBank/DDBJ whole genome shotgun (WGS) entry which is preliminary data.</text>
</comment>
<organism evidence="3 4">
    <name type="scientific">Acacia crassicarpa</name>
    <name type="common">northern wattle</name>
    <dbReference type="NCBI Taxonomy" id="499986"/>
    <lineage>
        <taxon>Eukaryota</taxon>
        <taxon>Viridiplantae</taxon>
        <taxon>Streptophyta</taxon>
        <taxon>Embryophyta</taxon>
        <taxon>Tracheophyta</taxon>
        <taxon>Spermatophyta</taxon>
        <taxon>Magnoliopsida</taxon>
        <taxon>eudicotyledons</taxon>
        <taxon>Gunneridae</taxon>
        <taxon>Pentapetalae</taxon>
        <taxon>rosids</taxon>
        <taxon>fabids</taxon>
        <taxon>Fabales</taxon>
        <taxon>Fabaceae</taxon>
        <taxon>Caesalpinioideae</taxon>
        <taxon>mimosoid clade</taxon>
        <taxon>Acacieae</taxon>
        <taxon>Acacia</taxon>
    </lineage>
</organism>
<dbReference type="SMART" id="SM00666">
    <property type="entry name" value="PB1"/>
    <property type="match status" value="1"/>
</dbReference>
<dbReference type="PANTHER" id="PTHR31066:SF85">
    <property type="entry name" value="OS02G0809100 PROTEIN"/>
    <property type="match status" value="1"/>
</dbReference>
<evidence type="ECO:0000256" key="1">
    <source>
        <dbReference type="SAM" id="MobiDB-lite"/>
    </source>
</evidence>
<dbReference type="AlphaFoldDB" id="A0AAE1MTQ5"/>
<dbReference type="SUPFAM" id="SSF54277">
    <property type="entry name" value="CAD &amp; PB1 domains"/>
    <property type="match status" value="1"/>
</dbReference>
<sequence length="480" mass="51524">MENHPVAHSQPDSRNSSPHSQEGDIENPSMDDPLSTTTTNNNSHKVKFMCSYGGNIQFRSHDNQLAYIGGETKIITVDRSIKFSAVIAKLSSLYSADVFVKYQLPGEDLDALISITNDEDLEHMMVEYDLCQRALVKAARLRLFLFPPKPSAPTSFESNDLKPEQQWFVDALNSVHIPHVKGSSSSAPANQDFLSGLDYRYSVVSATKLPDSVTNAEANCSPTGTDGGSSEDRQIAAGEQAGSPTEIQKQVEESQRLNLEKNERSTLLKGNEGNGKVNNETMDHYSHQKNNPEKKDMTPSVHTVQSPVSIPGYAAVYSPQSASYSVAASAPVTEPLLYMIAPAVMYHAPALRAVNGPTVGQPYYRVPRMVQTGEYNGAPLASLSLSHSQSRIGANGVETSSIVQPKVEVVAEPAAGYPQMVYGDGGRQIFIATPATWGGMVPPPRQEVVAAGTGSDIGTQGGSGTQNQEVKVSNKAASAV</sequence>
<feature type="compositionally biased region" description="Polar residues" evidence="1">
    <location>
        <begin position="214"/>
        <end position="224"/>
    </location>
</feature>
<dbReference type="Proteomes" id="UP001293593">
    <property type="component" value="Unassembled WGS sequence"/>
</dbReference>
<feature type="region of interest" description="Disordered" evidence="1">
    <location>
        <begin position="1"/>
        <end position="40"/>
    </location>
</feature>
<reference evidence="3" key="1">
    <citation type="submission" date="2023-10" db="EMBL/GenBank/DDBJ databases">
        <title>Chromosome-level genome of the transformable northern wattle, Acacia crassicarpa.</title>
        <authorList>
            <person name="Massaro I."/>
            <person name="Sinha N.R."/>
            <person name="Poethig S."/>
            <person name="Leichty A.R."/>
        </authorList>
    </citation>
    <scope>NUCLEOTIDE SEQUENCE</scope>
    <source>
        <strain evidence="3">Acra3RX</strain>
        <tissue evidence="3">Leaf</tissue>
    </source>
</reference>
<name>A0AAE1MTQ5_9FABA</name>
<dbReference type="Pfam" id="PF00564">
    <property type="entry name" value="PB1"/>
    <property type="match status" value="1"/>
</dbReference>
<dbReference type="FunFam" id="3.10.20.90:FF:000058">
    <property type="entry name" value="Octicosapeptide/phox/Bem1p domain kinase superfamily protein"/>
    <property type="match status" value="1"/>
</dbReference>
<feature type="region of interest" description="Disordered" evidence="1">
    <location>
        <begin position="448"/>
        <end position="480"/>
    </location>
</feature>
<dbReference type="PANTHER" id="PTHR31066">
    <property type="entry name" value="OS05G0427100 PROTEIN-RELATED"/>
    <property type="match status" value="1"/>
</dbReference>
<dbReference type="InterPro" id="IPR000270">
    <property type="entry name" value="PB1_dom"/>
</dbReference>
<evidence type="ECO:0000313" key="4">
    <source>
        <dbReference type="Proteomes" id="UP001293593"/>
    </source>
</evidence>
<evidence type="ECO:0000259" key="2">
    <source>
        <dbReference type="SMART" id="SM00666"/>
    </source>
</evidence>
<evidence type="ECO:0000313" key="3">
    <source>
        <dbReference type="EMBL" id="KAK4276925.1"/>
    </source>
</evidence>
<protein>
    <recommendedName>
        <fullName evidence="2">PB1 domain-containing protein</fullName>
    </recommendedName>
</protein>
<feature type="compositionally biased region" description="Basic and acidic residues" evidence="1">
    <location>
        <begin position="249"/>
        <end position="266"/>
    </location>
</feature>
<feature type="compositionally biased region" description="Polar residues" evidence="1">
    <location>
        <begin position="10"/>
        <end position="20"/>
    </location>
</feature>
<dbReference type="EMBL" id="JAWXYG010000003">
    <property type="protein sequence ID" value="KAK4276925.1"/>
    <property type="molecule type" value="Genomic_DNA"/>
</dbReference>
<accession>A0AAE1MTQ5</accession>